<dbReference type="AlphaFoldDB" id="A0A9D2REG6"/>
<dbReference type="CDD" id="cd14667">
    <property type="entry name" value="3D_containing_proteins"/>
    <property type="match status" value="1"/>
</dbReference>
<sequence length="396" mass="44040">MKKKTSTSLLMGLLAASLAAVPCYASSTQQKITDTKNARQESQQKLNDTQSKIDSLESKKNDLEGYLQKLNGQLGDLEENLQEIQTKSEETQKNLQKLKTELEAAKEKEAQQYEDMKLRIQYMYENSESSYMIMLLESNSISDFLSQAENMSQITSYDRNMLDEYKATTKEIEKKEADIEEEQQELEELEQESLEKQDEIYEAVKSTNVQIREYSDQISKEKGTAKNLVNQIESQEDAINTLLKQQKDEEAAQILAQRQQAEKEAESSSQQSGTAPSQGNAASSSQSSSQTSTSQTQQPEQNSGNTYLGRFRLTGYCPCAQCCGKSDGITASGTKATAGRTVAMGGVPLGTKLLINGVVYTVEDRGTSYSHVDIFFNTHGEALQFGSTYADVYLVN</sequence>
<feature type="compositionally biased region" description="Polar residues" evidence="2">
    <location>
        <begin position="40"/>
        <end position="51"/>
    </location>
</feature>
<evidence type="ECO:0000259" key="4">
    <source>
        <dbReference type="Pfam" id="PF24568"/>
    </source>
</evidence>
<dbReference type="EMBL" id="DWUX01000220">
    <property type="protein sequence ID" value="HJD40881.1"/>
    <property type="molecule type" value="Genomic_DNA"/>
</dbReference>
<protein>
    <recommendedName>
        <fullName evidence="4">Peptidoglycan hydrolase PcsB coiled-coil domain-containing protein</fullName>
    </recommendedName>
</protein>
<proteinExistence type="predicted"/>
<feature type="region of interest" description="Disordered" evidence="2">
    <location>
        <begin position="29"/>
        <end position="51"/>
    </location>
</feature>
<feature type="compositionally biased region" description="Polar residues" evidence="2">
    <location>
        <begin position="273"/>
        <end position="282"/>
    </location>
</feature>
<dbReference type="InterPro" id="IPR059180">
    <property type="entry name" value="3D_YorM"/>
</dbReference>
<comment type="caution">
    <text evidence="5">The sequence shown here is derived from an EMBL/GenBank/DDBJ whole genome shotgun (WGS) entry which is preliminary data.</text>
</comment>
<evidence type="ECO:0000313" key="6">
    <source>
        <dbReference type="Proteomes" id="UP000823850"/>
    </source>
</evidence>
<evidence type="ECO:0000313" key="5">
    <source>
        <dbReference type="EMBL" id="HJD40881.1"/>
    </source>
</evidence>
<name>A0A9D2REG6_9FIRM</name>
<dbReference type="Pfam" id="PF24568">
    <property type="entry name" value="CC_PcsB"/>
    <property type="match status" value="1"/>
</dbReference>
<evidence type="ECO:0000256" key="1">
    <source>
        <dbReference type="ARBA" id="ARBA00022729"/>
    </source>
</evidence>
<reference evidence="5" key="2">
    <citation type="submission" date="2021-04" db="EMBL/GenBank/DDBJ databases">
        <authorList>
            <person name="Gilroy R."/>
        </authorList>
    </citation>
    <scope>NUCLEOTIDE SEQUENCE</scope>
    <source>
        <strain evidence="5">ChiW19-6364</strain>
    </source>
</reference>
<feature type="compositionally biased region" description="Low complexity" evidence="2">
    <location>
        <begin position="283"/>
        <end position="298"/>
    </location>
</feature>
<evidence type="ECO:0000256" key="2">
    <source>
        <dbReference type="SAM" id="MobiDB-lite"/>
    </source>
</evidence>
<organism evidence="5 6">
    <name type="scientific">Candidatus Blautia stercoripullorum</name>
    <dbReference type="NCBI Taxonomy" id="2838502"/>
    <lineage>
        <taxon>Bacteria</taxon>
        <taxon>Bacillati</taxon>
        <taxon>Bacillota</taxon>
        <taxon>Clostridia</taxon>
        <taxon>Lachnospirales</taxon>
        <taxon>Lachnospiraceae</taxon>
        <taxon>Blautia</taxon>
    </lineage>
</organism>
<reference evidence="5" key="1">
    <citation type="journal article" date="2021" name="PeerJ">
        <title>Extensive microbial diversity within the chicken gut microbiome revealed by metagenomics and culture.</title>
        <authorList>
            <person name="Gilroy R."/>
            <person name="Ravi A."/>
            <person name="Getino M."/>
            <person name="Pursley I."/>
            <person name="Horton D.L."/>
            <person name="Alikhan N.F."/>
            <person name="Baker D."/>
            <person name="Gharbi K."/>
            <person name="Hall N."/>
            <person name="Watson M."/>
            <person name="Adriaenssens E.M."/>
            <person name="Foster-Nyarko E."/>
            <person name="Jarju S."/>
            <person name="Secka A."/>
            <person name="Antonio M."/>
            <person name="Oren A."/>
            <person name="Chaudhuri R.R."/>
            <person name="La Ragione R."/>
            <person name="Hildebrand F."/>
            <person name="Pallen M.J."/>
        </authorList>
    </citation>
    <scope>NUCLEOTIDE SEQUENCE</scope>
    <source>
        <strain evidence="5">ChiW19-6364</strain>
    </source>
</reference>
<gene>
    <name evidence="5" type="ORF">H9913_12760</name>
</gene>
<dbReference type="InterPro" id="IPR057309">
    <property type="entry name" value="PcsB_CC"/>
</dbReference>
<dbReference type="Proteomes" id="UP000823850">
    <property type="component" value="Unassembled WGS sequence"/>
</dbReference>
<feature type="chain" id="PRO_5038570784" description="Peptidoglycan hydrolase PcsB coiled-coil domain-containing protein" evidence="3">
    <location>
        <begin position="26"/>
        <end position="396"/>
    </location>
</feature>
<dbReference type="Gene3D" id="6.10.250.3150">
    <property type="match status" value="1"/>
</dbReference>
<feature type="signal peptide" evidence="3">
    <location>
        <begin position="1"/>
        <end position="25"/>
    </location>
</feature>
<feature type="domain" description="Peptidoglycan hydrolase PcsB coiled-coil" evidence="4">
    <location>
        <begin position="104"/>
        <end position="175"/>
    </location>
</feature>
<evidence type="ECO:0000256" key="3">
    <source>
        <dbReference type="SAM" id="SignalP"/>
    </source>
</evidence>
<feature type="region of interest" description="Disordered" evidence="2">
    <location>
        <begin position="255"/>
        <end position="305"/>
    </location>
</feature>
<accession>A0A9D2REG6</accession>
<keyword evidence="1 3" id="KW-0732">Signal</keyword>